<dbReference type="AlphaFoldDB" id="A0A7H1M870"/>
<accession>A0A7H1M870</accession>
<dbReference type="KEGG" id="nmus:H7A79_0297"/>
<name>A0A7H1M870_9NEIS</name>
<dbReference type="Proteomes" id="UP000516412">
    <property type="component" value="Chromosome"/>
</dbReference>
<evidence type="ECO:0000313" key="2">
    <source>
        <dbReference type="Proteomes" id="UP000516412"/>
    </source>
</evidence>
<gene>
    <name evidence="1" type="ORF">H7A79_0297</name>
</gene>
<protein>
    <submittedName>
        <fullName evidence="1">Uncharacterized protein</fullName>
    </submittedName>
</protein>
<proteinExistence type="predicted"/>
<keyword evidence="2" id="KW-1185">Reference proteome</keyword>
<sequence>MRLSSIEIGTRSDIGRLRDLFEQLVAYGE</sequence>
<reference evidence="1" key="1">
    <citation type="submission" date="2024-06" db="EMBL/GenBank/DDBJ databases">
        <title>Complete Genome Sequence of mouse commensal type strain Neisseria musculi.</title>
        <authorList>
            <person name="Thapa E."/>
            <person name="Aluvathingal J."/>
            <person name="Nadendla S."/>
            <person name="Mehta A."/>
            <person name="Tettelin H."/>
            <person name="Weyand N.J."/>
        </authorList>
    </citation>
    <scope>NUCLEOTIDE SEQUENCE</scope>
    <source>
        <strain evidence="1">NW831</strain>
    </source>
</reference>
<evidence type="ECO:0000313" key="1">
    <source>
        <dbReference type="EMBL" id="QNT57835.1"/>
    </source>
</evidence>
<dbReference type="EMBL" id="CP060414">
    <property type="protein sequence ID" value="QNT57835.1"/>
    <property type="molecule type" value="Genomic_DNA"/>
</dbReference>
<organism evidence="1 2">
    <name type="scientific">Neisseria musculi</name>
    <dbReference type="NCBI Taxonomy" id="1815583"/>
    <lineage>
        <taxon>Bacteria</taxon>
        <taxon>Pseudomonadati</taxon>
        <taxon>Pseudomonadota</taxon>
        <taxon>Betaproteobacteria</taxon>
        <taxon>Neisseriales</taxon>
        <taxon>Neisseriaceae</taxon>
        <taxon>Neisseria</taxon>
    </lineage>
</organism>